<accession>A0A067MI56</accession>
<feature type="compositionally biased region" description="Basic and acidic residues" evidence="2">
    <location>
        <begin position="534"/>
        <end position="545"/>
    </location>
</feature>
<feature type="compositionally biased region" description="Low complexity" evidence="2">
    <location>
        <begin position="124"/>
        <end position="136"/>
    </location>
</feature>
<feature type="compositionally biased region" description="Low complexity" evidence="2">
    <location>
        <begin position="68"/>
        <end position="90"/>
    </location>
</feature>
<feature type="compositionally biased region" description="Basic and acidic residues" evidence="2">
    <location>
        <begin position="567"/>
        <end position="579"/>
    </location>
</feature>
<dbReference type="InterPro" id="IPR014840">
    <property type="entry name" value="HRD"/>
</dbReference>
<feature type="compositionally biased region" description="Pro residues" evidence="2">
    <location>
        <begin position="151"/>
        <end position="165"/>
    </location>
</feature>
<feature type="compositionally biased region" description="Low complexity" evidence="2">
    <location>
        <begin position="39"/>
        <end position="52"/>
    </location>
</feature>
<organism evidence="5 6">
    <name type="scientific">Botryobasidium botryosum (strain FD-172 SS1)</name>
    <dbReference type="NCBI Taxonomy" id="930990"/>
    <lineage>
        <taxon>Eukaryota</taxon>
        <taxon>Fungi</taxon>
        <taxon>Dikarya</taxon>
        <taxon>Basidiomycota</taxon>
        <taxon>Agaricomycotina</taxon>
        <taxon>Agaricomycetes</taxon>
        <taxon>Cantharellales</taxon>
        <taxon>Botryobasidiaceae</taxon>
        <taxon>Botryobasidium</taxon>
    </lineage>
</organism>
<sequence length="669" mass="72176">MATASLQSLPLSSALPEYHSPARASSPLSPDPAPTVQDTLSSRSSSPARALPPTAPDAHLVPDPTNKQQQQPPISVPSSPASASTHTQPPDLAPPAPAVKVPSPPPAAVKEASPPKENPPTPSAPAEAPVAPAARPQADKPKGKGKQKAPPRSPSPLPAPPPPPLTVRLNIPLGGPDNYAVSILELTRLTGQRHPTPPPARRYSVSSSDEEEEEKEKPAKRRKAEKREYDLTDPFIDDSDLIIDAPTHFAQTKQKGFYVSSGEVALVKDEPVAKPKKKPATSAKPKSVAAKLSAPTKPKSRSTSAGISDPSGPADSGKRPSVLQPLPDSVNGGISTPRRSGSPSRGLGTRDSPIALLDDSDQNPNSAQNLAKRMKLENGQSAATVGGEYSGHDSSSVKSETEGGTKKRKLASEPFTFHPDVAAMFEKIKGLVANEPFEVKTKFPPALKEPLAEVAMCAVRVGNYGDPFFDYLPKIFPYNRFTMMKLTRRLIYTEHQAYLQAKQEPLLEELKKLALDVYPHVMDQHAEAVAAWEEKQKKKTVKEDTTDAPTAEPTPNGATGDAQPAGEESKKEEKPPQKRFKWTEPIKKVIWDLVGISNDIAAMTNTMHEYEKNIPTVSEQGMRKTLYQKIVAAFPEGWMTSTAISREVSMLKKKYGKEQQEGEAMDEDA</sequence>
<dbReference type="Pfam" id="PF14075">
    <property type="entry name" value="UBN_AB"/>
    <property type="match status" value="1"/>
</dbReference>
<keyword evidence="6" id="KW-1185">Reference proteome</keyword>
<dbReference type="Proteomes" id="UP000027195">
    <property type="component" value="Unassembled WGS sequence"/>
</dbReference>
<evidence type="ECO:0000259" key="3">
    <source>
        <dbReference type="Pfam" id="PF08729"/>
    </source>
</evidence>
<name>A0A067MI56_BOTB1</name>
<protein>
    <recommendedName>
        <fullName evidence="7">Ubinuclein middle domain-containing protein</fullName>
    </recommendedName>
</protein>
<dbReference type="HOGENOM" id="CLU_022330_0_0_1"/>
<feature type="domain" description="Hpc2-related" evidence="3">
    <location>
        <begin position="226"/>
        <end position="264"/>
    </location>
</feature>
<feature type="compositionally biased region" description="Low complexity" evidence="2">
    <location>
        <begin position="332"/>
        <end position="350"/>
    </location>
</feature>
<feature type="compositionally biased region" description="Low complexity" evidence="2">
    <location>
        <begin position="1"/>
        <end position="16"/>
    </location>
</feature>
<dbReference type="InParanoid" id="A0A067MI56"/>
<dbReference type="InterPro" id="IPR026947">
    <property type="entry name" value="UBN_middle_dom"/>
</dbReference>
<evidence type="ECO:0008006" key="7">
    <source>
        <dbReference type="Google" id="ProtNLM"/>
    </source>
</evidence>
<feature type="region of interest" description="Disordered" evidence="2">
    <location>
        <begin position="534"/>
        <end position="579"/>
    </location>
</feature>
<dbReference type="EMBL" id="KL198060">
    <property type="protein sequence ID" value="KDQ11246.1"/>
    <property type="molecule type" value="Genomic_DNA"/>
</dbReference>
<reference evidence="6" key="1">
    <citation type="journal article" date="2014" name="Proc. Natl. Acad. Sci. U.S.A.">
        <title>Extensive sampling of basidiomycete genomes demonstrates inadequacy of the white-rot/brown-rot paradigm for wood decay fungi.</title>
        <authorList>
            <person name="Riley R."/>
            <person name="Salamov A.A."/>
            <person name="Brown D.W."/>
            <person name="Nagy L.G."/>
            <person name="Floudas D."/>
            <person name="Held B.W."/>
            <person name="Levasseur A."/>
            <person name="Lombard V."/>
            <person name="Morin E."/>
            <person name="Otillar R."/>
            <person name="Lindquist E.A."/>
            <person name="Sun H."/>
            <person name="LaButti K.M."/>
            <person name="Schmutz J."/>
            <person name="Jabbour D."/>
            <person name="Luo H."/>
            <person name="Baker S.E."/>
            <person name="Pisabarro A.G."/>
            <person name="Walton J.D."/>
            <person name="Blanchette R.A."/>
            <person name="Henrissat B."/>
            <person name="Martin F."/>
            <person name="Cullen D."/>
            <person name="Hibbett D.S."/>
            <person name="Grigoriev I.V."/>
        </authorList>
    </citation>
    <scope>NUCLEOTIDE SEQUENCE [LARGE SCALE GENOMIC DNA]</scope>
    <source>
        <strain evidence="6">FD-172 SS1</strain>
    </source>
</reference>
<evidence type="ECO:0000313" key="6">
    <source>
        <dbReference type="Proteomes" id="UP000027195"/>
    </source>
</evidence>
<evidence type="ECO:0000256" key="2">
    <source>
        <dbReference type="SAM" id="MobiDB-lite"/>
    </source>
</evidence>
<evidence type="ECO:0000313" key="5">
    <source>
        <dbReference type="EMBL" id="KDQ11246.1"/>
    </source>
</evidence>
<feature type="compositionally biased region" description="Pro residues" evidence="2">
    <location>
        <begin position="91"/>
        <end position="107"/>
    </location>
</feature>
<feature type="region of interest" description="Disordered" evidence="2">
    <location>
        <begin position="264"/>
        <end position="366"/>
    </location>
</feature>
<proteinExistence type="predicted"/>
<dbReference type="STRING" id="930990.A0A067MI56"/>
<evidence type="ECO:0000256" key="1">
    <source>
        <dbReference type="ARBA" id="ARBA00022553"/>
    </source>
</evidence>
<dbReference type="Pfam" id="PF08729">
    <property type="entry name" value="HUN"/>
    <property type="match status" value="1"/>
</dbReference>
<dbReference type="OrthoDB" id="5576775at2759"/>
<feature type="domain" description="Ubinuclein middle" evidence="4">
    <location>
        <begin position="414"/>
        <end position="646"/>
    </location>
</feature>
<feature type="compositionally biased region" description="Low complexity" evidence="2">
    <location>
        <begin position="280"/>
        <end position="291"/>
    </location>
</feature>
<evidence type="ECO:0000259" key="4">
    <source>
        <dbReference type="Pfam" id="PF14075"/>
    </source>
</evidence>
<feature type="region of interest" description="Disordered" evidence="2">
    <location>
        <begin position="1"/>
        <end position="233"/>
    </location>
</feature>
<keyword evidence="1" id="KW-0597">Phosphoprotein</keyword>
<gene>
    <name evidence="5" type="ORF">BOTBODRAFT_35546</name>
</gene>
<dbReference type="AlphaFoldDB" id="A0A067MI56"/>
<feature type="region of interest" description="Disordered" evidence="2">
    <location>
        <begin position="383"/>
        <end position="411"/>
    </location>
</feature>